<evidence type="ECO:0000256" key="1">
    <source>
        <dbReference type="ARBA" id="ARBA00004651"/>
    </source>
</evidence>
<organism evidence="8 9">
    <name type="scientific">Flintibacter hominis</name>
    <dbReference type="NCBI Taxonomy" id="2763048"/>
    <lineage>
        <taxon>Bacteria</taxon>
        <taxon>Bacillati</taxon>
        <taxon>Bacillota</taxon>
        <taxon>Clostridia</taxon>
        <taxon>Eubacteriales</taxon>
        <taxon>Flintibacter</taxon>
    </lineage>
</organism>
<evidence type="ECO:0000313" key="9">
    <source>
        <dbReference type="Proteomes" id="UP000628736"/>
    </source>
</evidence>
<evidence type="ECO:0000256" key="5">
    <source>
        <dbReference type="ARBA" id="ARBA00023136"/>
    </source>
</evidence>
<dbReference type="SUPFAM" id="SSF109755">
    <property type="entry name" value="PhoU-like"/>
    <property type="match status" value="1"/>
</dbReference>
<dbReference type="Proteomes" id="UP000628736">
    <property type="component" value="Unassembled WGS sequence"/>
</dbReference>
<dbReference type="Pfam" id="PF01895">
    <property type="entry name" value="PhoU"/>
    <property type="match status" value="2"/>
</dbReference>
<protein>
    <submittedName>
        <fullName evidence="8">Na/Pi cotransporter family protein</fullName>
    </submittedName>
</protein>
<feature type="transmembrane region" description="Helical" evidence="6">
    <location>
        <begin position="84"/>
        <end position="103"/>
    </location>
</feature>
<keyword evidence="2" id="KW-1003">Cell membrane</keyword>
<dbReference type="GO" id="GO:0005436">
    <property type="term" value="F:sodium:phosphate symporter activity"/>
    <property type="evidence" value="ECO:0007669"/>
    <property type="project" value="InterPro"/>
</dbReference>
<dbReference type="PANTHER" id="PTHR10010">
    <property type="entry name" value="SOLUTE CARRIER FAMILY 34 SODIUM PHOSPHATE , MEMBER 2-RELATED"/>
    <property type="match status" value="1"/>
</dbReference>
<keyword evidence="4 6" id="KW-1133">Transmembrane helix</keyword>
<evidence type="ECO:0000313" key="8">
    <source>
        <dbReference type="EMBL" id="MBC5722914.1"/>
    </source>
</evidence>
<dbReference type="NCBIfam" id="NF037997">
    <property type="entry name" value="Na_Pi_symport"/>
    <property type="match status" value="1"/>
</dbReference>
<proteinExistence type="predicted"/>
<feature type="transmembrane region" description="Helical" evidence="6">
    <location>
        <begin position="136"/>
        <end position="156"/>
    </location>
</feature>
<feature type="transmembrane region" description="Helical" evidence="6">
    <location>
        <begin position="109"/>
        <end position="124"/>
    </location>
</feature>
<dbReference type="AlphaFoldDB" id="A0A8J6J294"/>
<gene>
    <name evidence="8" type="ORF">H8S11_08830</name>
</gene>
<accession>A0A8J6J294</accession>
<dbReference type="InterPro" id="IPR026022">
    <property type="entry name" value="PhoU_dom"/>
</dbReference>
<comment type="subcellular location">
    <subcellularLocation>
        <location evidence="1">Cell membrane</location>
        <topology evidence="1">Multi-pass membrane protein</topology>
    </subcellularLocation>
</comment>
<name>A0A8J6J294_9FIRM</name>
<feature type="transmembrane region" description="Helical" evidence="6">
    <location>
        <begin position="48"/>
        <end position="72"/>
    </location>
</feature>
<comment type="caution">
    <text evidence="8">The sequence shown here is derived from an EMBL/GenBank/DDBJ whole genome shotgun (WGS) entry which is preliminary data.</text>
</comment>
<evidence type="ECO:0000256" key="6">
    <source>
        <dbReference type="SAM" id="Phobius"/>
    </source>
</evidence>
<dbReference type="NCBIfam" id="TIGR00704">
    <property type="entry name" value="NaPi_cotrn_rel"/>
    <property type="match status" value="1"/>
</dbReference>
<reference evidence="8" key="1">
    <citation type="submission" date="2020-08" db="EMBL/GenBank/DDBJ databases">
        <title>Genome public.</title>
        <authorList>
            <person name="Liu C."/>
            <person name="Sun Q."/>
        </authorList>
    </citation>
    <scope>NUCLEOTIDE SEQUENCE</scope>
    <source>
        <strain evidence="8">NSJ-23</strain>
    </source>
</reference>
<dbReference type="PANTHER" id="PTHR10010:SF46">
    <property type="entry name" value="SODIUM-DEPENDENT PHOSPHATE TRANSPORT PROTEIN 2B"/>
    <property type="match status" value="1"/>
</dbReference>
<evidence type="ECO:0000256" key="4">
    <source>
        <dbReference type="ARBA" id="ARBA00022989"/>
    </source>
</evidence>
<evidence type="ECO:0000259" key="7">
    <source>
        <dbReference type="Pfam" id="PF01895"/>
    </source>
</evidence>
<dbReference type="Pfam" id="PF02690">
    <property type="entry name" value="Na_Pi_cotrans"/>
    <property type="match status" value="2"/>
</dbReference>
<keyword evidence="3 6" id="KW-0812">Transmembrane</keyword>
<feature type="domain" description="PhoU" evidence="7">
    <location>
        <begin position="482"/>
        <end position="555"/>
    </location>
</feature>
<feature type="domain" description="PhoU" evidence="7">
    <location>
        <begin position="367"/>
        <end position="452"/>
    </location>
</feature>
<keyword evidence="9" id="KW-1185">Reference proteome</keyword>
<sequence>MGISEILGLLGGLALFLHGMQMMSSGLEAAAGARMKSILERLTANRFLGVLVGAAITAVIQSSSATTVMVVGFVNAGMMTLGQAVWIIMGANIGTTVTGLLIALDVGELAPMFAFVGVVLMVFVKEPKLQHIGQILAGLGVLFIGMGMMSSSMSPLRDSEPFIRIMSTFSNPLLGILAGAAFTAVIQSSSASVGILQALASSGVISYASSVFVLFGQNIGTCITAVLAAIGTNRNAKRATLIHLMFNLIGTAIFTTLFVLFPIAAVVEGTLVLPGEVGRTLSHLIPTDPMAQIAMTHTVFNITTTLVLLPLGNYLAKLAIRILPDQAVETEDQESMTLAYLTPIQAGGKEGGLGVSAIVIDQLRNELNRMLSMARDNVADSFRAVLARDQEQLVQVEQREEYIDFLNREISRYVSHLISIETNEQGSAVVSSFFTISGNIERIGDHADNLAGYTRMLVGKNISFSETAQSEISAMRDISLEAISALLHYQAGQPQWLSEVAQMEQKIDDMTDSFRRGQLQRMKEGTCNQEACILYSELLTDFERIGDHVLNIAEELTKAQTGL</sequence>
<keyword evidence="5 6" id="KW-0472">Membrane</keyword>
<evidence type="ECO:0000256" key="2">
    <source>
        <dbReference type="ARBA" id="ARBA00022475"/>
    </source>
</evidence>
<feature type="transmembrane region" description="Helical" evidence="6">
    <location>
        <begin position="214"/>
        <end position="232"/>
    </location>
</feature>
<feature type="transmembrane region" description="Helical" evidence="6">
    <location>
        <begin position="162"/>
        <end position="184"/>
    </location>
</feature>
<dbReference type="RefSeq" id="WP_147572378.1">
    <property type="nucleotide sequence ID" value="NZ_JACOPO010000005.1"/>
</dbReference>
<feature type="transmembrane region" description="Helical" evidence="6">
    <location>
        <begin position="244"/>
        <end position="273"/>
    </location>
</feature>
<dbReference type="InterPro" id="IPR003841">
    <property type="entry name" value="Na/Pi_transpt"/>
</dbReference>
<dbReference type="EMBL" id="JACOPO010000005">
    <property type="protein sequence ID" value="MBC5722914.1"/>
    <property type="molecule type" value="Genomic_DNA"/>
</dbReference>
<evidence type="ECO:0000256" key="3">
    <source>
        <dbReference type="ARBA" id="ARBA00022692"/>
    </source>
</evidence>
<dbReference type="GO" id="GO:0005886">
    <property type="term" value="C:plasma membrane"/>
    <property type="evidence" value="ECO:0007669"/>
    <property type="project" value="UniProtKB-SubCell"/>
</dbReference>
<dbReference type="InterPro" id="IPR038078">
    <property type="entry name" value="PhoU-like_sf"/>
</dbReference>
<dbReference type="InterPro" id="IPR004633">
    <property type="entry name" value="NaPi_cotrn-rel/YqeW-like"/>
</dbReference>
<dbReference type="Gene3D" id="1.20.58.220">
    <property type="entry name" value="Phosphate transport system protein phou homolog 2, domain 2"/>
    <property type="match status" value="1"/>
</dbReference>
<feature type="transmembrane region" description="Helical" evidence="6">
    <location>
        <begin position="293"/>
        <end position="316"/>
    </location>
</feature>
<dbReference type="GO" id="GO:0044341">
    <property type="term" value="P:sodium-dependent phosphate transport"/>
    <property type="evidence" value="ECO:0007669"/>
    <property type="project" value="InterPro"/>
</dbReference>